<evidence type="ECO:0000256" key="1">
    <source>
        <dbReference type="ARBA" id="ARBA00006594"/>
    </source>
</evidence>
<dbReference type="InterPro" id="IPR023095">
    <property type="entry name" value="Ade_MeTrfase_dom_2"/>
</dbReference>
<comment type="catalytic activity">
    <reaction evidence="6">
        <text>a 2'-deoxyadenosine in DNA + S-adenosyl-L-methionine = an N(6)-methyl-2'-deoxyadenosine in DNA + S-adenosyl-L-homocysteine + H(+)</text>
        <dbReference type="Rhea" id="RHEA:15197"/>
        <dbReference type="Rhea" id="RHEA-COMP:12418"/>
        <dbReference type="Rhea" id="RHEA-COMP:12419"/>
        <dbReference type="ChEBI" id="CHEBI:15378"/>
        <dbReference type="ChEBI" id="CHEBI:57856"/>
        <dbReference type="ChEBI" id="CHEBI:59789"/>
        <dbReference type="ChEBI" id="CHEBI:90615"/>
        <dbReference type="ChEBI" id="CHEBI:90616"/>
        <dbReference type="EC" id="2.1.1.72"/>
    </reaction>
</comment>
<evidence type="ECO:0000256" key="3">
    <source>
        <dbReference type="ARBA" id="ARBA00022603"/>
    </source>
</evidence>
<evidence type="ECO:0000256" key="2">
    <source>
        <dbReference type="ARBA" id="ARBA00011900"/>
    </source>
</evidence>
<dbReference type="PIRSF" id="PIRSF000398">
    <property type="entry name" value="M_m6A_EcoRV"/>
    <property type="match status" value="1"/>
</dbReference>
<reference evidence="7 8" key="1">
    <citation type="submission" date="2012-06" db="EMBL/GenBank/DDBJ databases">
        <title>Bacteriophages quickly and effectively reduce contamination of various foods with Salmonella.</title>
        <authorList>
            <person name="Woolston J."/>
            <person name="Parks A.R."/>
            <person name="Hanna L.F."/>
            <person name="Charbonneau D."/>
            <person name="Sulakvelidze A."/>
        </authorList>
    </citation>
    <scope>NUCLEOTIDE SEQUENCE [LARGE SCALE GENOMIC DNA]</scope>
    <source>
        <strain evidence="7">STML-198</strain>
    </source>
</reference>
<proteinExistence type="inferred from homology"/>
<dbReference type="InterPro" id="IPR012327">
    <property type="entry name" value="MeTrfase_D12"/>
</dbReference>
<dbReference type="SUPFAM" id="SSF53335">
    <property type="entry name" value="S-adenosyl-L-methionine-dependent methyltransferases"/>
    <property type="match status" value="1"/>
</dbReference>
<dbReference type="InterPro" id="IPR012263">
    <property type="entry name" value="M_m6A_EcoRV"/>
</dbReference>
<evidence type="ECO:0000256" key="5">
    <source>
        <dbReference type="ARBA" id="ARBA00022691"/>
    </source>
</evidence>
<dbReference type="Gene3D" id="3.40.50.150">
    <property type="entry name" value="Vaccinia Virus protein VP39"/>
    <property type="match status" value="1"/>
</dbReference>
<dbReference type="Gene3D" id="1.10.1020.10">
    <property type="entry name" value="Adenine-specific Methyltransferase, Domain 2"/>
    <property type="match status" value="1"/>
</dbReference>
<dbReference type="EMBL" id="JX181825">
    <property type="protein sequence ID" value="AFU63949.1"/>
    <property type="molecule type" value="Genomic_DNA"/>
</dbReference>
<dbReference type="PROSITE" id="PS00092">
    <property type="entry name" value="N6_MTASE"/>
    <property type="match status" value="1"/>
</dbReference>
<comment type="similarity">
    <text evidence="1">Belongs to the N(4)/N(6)-methyltransferase family.</text>
</comment>
<evidence type="ECO:0000313" key="7">
    <source>
        <dbReference type="EMBL" id="AFU63949.1"/>
    </source>
</evidence>
<dbReference type="GO" id="GO:0009007">
    <property type="term" value="F:site-specific DNA-methyltransferase (adenine-specific) activity"/>
    <property type="evidence" value="ECO:0007669"/>
    <property type="project" value="UniProtKB-EC"/>
</dbReference>
<dbReference type="GO" id="GO:1904047">
    <property type="term" value="F:S-adenosyl-L-methionine binding"/>
    <property type="evidence" value="ECO:0007669"/>
    <property type="project" value="TreeGrafter"/>
</dbReference>
<dbReference type="NCBIfam" id="TIGR00571">
    <property type="entry name" value="dam"/>
    <property type="match status" value="1"/>
</dbReference>
<dbReference type="Proteomes" id="UP000006954">
    <property type="component" value="Segment"/>
</dbReference>
<organism evidence="7 8">
    <name type="scientific">Salmonella phage STML-198</name>
    <dbReference type="NCBI Taxonomy" id="1204531"/>
    <lineage>
        <taxon>Viruses</taxon>
        <taxon>Duplodnaviria</taxon>
        <taxon>Heunggongvirae</taxon>
        <taxon>Uroviricota</taxon>
        <taxon>Caudoviricetes</taxon>
        <taxon>Pantevenvirales</taxon>
        <taxon>Straboviridae</taxon>
        <taxon>Tevenvirinae</taxon>
        <taxon>Gelderlandvirus</taxon>
        <taxon>Gelderlandvirus stml198</taxon>
    </lineage>
</organism>
<dbReference type="PANTHER" id="PTHR30481">
    <property type="entry name" value="DNA ADENINE METHYLASE"/>
    <property type="match status" value="1"/>
</dbReference>
<keyword evidence="3" id="KW-0489">Methyltransferase</keyword>
<dbReference type="EC" id="2.1.1.72" evidence="2"/>
<keyword evidence="4" id="KW-0808">Transferase</keyword>
<dbReference type="GO" id="GO:0009307">
    <property type="term" value="P:DNA restriction-modification system"/>
    <property type="evidence" value="ECO:0007669"/>
    <property type="project" value="InterPro"/>
</dbReference>
<dbReference type="PRINTS" id="PR00505">
    <property type="entry name" value="D12N6MTFRASE"/>
</dbReference>
<dbReference type="GeneID" id="24629803"/>
<evidence type="ECO:0000313" key="8">
    <source>
        <dbReference type="Proteomes" id="UP000006954"/>
    </source>
</evidence>
<dbReference type="Pfam" id="PF02086">
    <property type="entry name" value="MethyltransfD12"/>
    <property type="match status" value="1"/>
</dbReference>
<protein>
    <recommendedName>
        <fullName evidence="2">site-specific DNA-methyltransferase (adenine-specific)</fullName>
        <ecNumber evidence="2">2.1.1.72</ecNumber>
    </recommendedName>
</protein>
<dbReference type="GO" id="GO:0032259">
    <property type="term" value="P:methylation"/>
    <property type="evidence" value="ECO:0007669"/>
    <property type="project" value="UniProtKB-KW"/>
</dbReference>
<dbReference type="GO" id="GO:0006298">
    <property type="term" value="P:mismatch repair"/>
    <property type="evidence" value="ECO:0007669"/>
    <property type="project" value="TreeGrafter"/>
</dbReference>
<name>K4IF72_9CAUD</name>
<dbReference type="InterPro" id="IPR029063">
    <property type="entry name" value="SAM-dependent_MTases_sf"/>
</dbReference>
<evidence type="ECO:0000256" key="4">
    <source>
        <dbReference type="ARBA" id="ARBA00022679"/>
    </source>
</evidence>
<keyword evidence="5" id="KW-0949">S-adenosyl-L-methionine</keyword>
<dbReference type="GO" id="GO:0043565">
    <property type="term" value="F:sequence-specific DNA binding"/>
    <property type="evidence" value="ECO:0007669"/>
    <property type="project" value="TreeGrafter"/>
</dbReference>
<dbReference type="InterPro" id="IPR002052">
    <property type="entry name" value="DNA_methylase_N6_adenine_CS"/>
</dbReference>
<dbReference type="REBASE" id="58536">
    <property type="entry name" value="M.Sph198ORFAP"/>
</dbReference>
<keyword evidence="8" id="KW-1185">Reference proteome</keyword>
<dbReference type="RefSeq" id="YP_009147991.1">
    <property type="nucleotide sequence ID" value="NC_027344.1"/>
</dbReference>
<sequence>MKPAFKYSGGKSKELKHIKPLLPEFNRLIEPFAGGAALTFALEKPAIISDIRENVINCYKVLADETLFPTVLKKIEEWKNTSIEDREKIFYNYRDNEFGNEDPLIKALRWIFIRQQVFSGMDRVNSKTGKMNAPFGWYKNFTSNISEAHHKYLKTIDLYLQGFDKTIKMADENDFIFLDPPYFERNSDYGNSNNDSVSEKLHRELAHCLKNTSAKWLIVHSDCELYRELYKDYIIEDLQFMYSQNFKGRSNEGSKVNHLYIRNYELNETTDILSDMFHETA</sequence>
<dbReference type="KEGG" id="vg:24629803"/>
<accession>K4IF72</accession>
<evidence type="ECO:0000256" key="6">
    <source>
        <dbReference type="ARBA" id="ARBA00047942"/>
    </source>
</evidence>